<sequence length="129" mass="14961">MNRPTLIYRFPAATFPVRFDFLGEQWALQVRPITNATFWVAQFVGRECWHLSHAGDAAWLLTEPSFHRRPQRERSFFEMSTLLRYLCSLLCDLRRNECTEGTDILKDSGTKRAENEVVFAPSARFCGNA</sequence>
<dbReference type="EMBL" id="CP001032">
    <property type="protein sequence ID" value="ACB77047.1"/>
    <property type="molecule type" value="Genomic_DNA"/>
</dbReference>
<gene>
    <name evidence="1" type="ordered locus">Oter_3772</name>
</gene>
<dbReference type="AlphaFoldDB" id="B1ZYE9"/>
<dbReference type="STRING" id="452637.Oter_3772"/>
<protein>
    <submittedName>
        <fullName evidence="1">Uncharacterized protein</fullName>
    </submittedName>
</protein>
<dbReference type="RefSeq" id="WP_012376576.1">
    <property type="nucleotide sequence ID" value="NC_010571.1"/>
</dbReference>
<name>B1ZYE9_OPITP</name>
<dbReference type="HOGENOM" id="CLU_1946609_0_0_0"/>
<accession>B1ZYE9</accession>
<dbReference type="Proteomes" id="UP000007013">
    <property type="component" value="Chromosome"/>
</dbReference>
<evidence type="ECO:0000313" key="2">
    <source>
        <dbReference type="Proteomes" id="UP000007013"/>
    </source>
</evidence>
<proteinExistence type="predicted"/>
<dbReference type="KEGG" id="ote:Oter_3772"/>
<organism evidence="1 2">
    <name type="scientific">Opitutus terrae (strain DSM 11246 / JCM 15787 / PB90-1)</name>
    <dbReference type="NCBI Taxonomy" id="452637"/>
    <lineage>
        <taxon>Bacteria</taxon>
        <taxon>Pseudomonadati</taxon>
        <taxon>Verrucomicrobiota</taxon>
        <taxon>Opitutia</taxon>
        <taxon>Opitutales</taxon>
        <taxon>Opitutaceae</taxon>
        <taxon>Opitutus</taxon>
    </lineage>
</organism>
<keyword evidence="2" id="KW-1185">Reference proteome</keyword>
<reference evidence="1 2" key="1">
    <citation type="journal article" date="2011" name="J. Bacteriol.">
        <title>Genome sequence of the verrucomicrobium Opitutus terrae PB90-1, an abundant inhabitant of rice paddy soil ecosystems.</title>
        <authorList>
            <person name="van Passel M.W."/>
            <person name="Kant R."/>
            <person name="Palva A."/>
            <person name="Copeland A."/>
            <person name="Lucas S."/>
            <person name="Lapidus A."/>
            <person name="Glavina del Rio T."/>
            <person name="Pitluck S."/>
            <person name="Goltsman E."/>
            <person name="Clum A."/>
            <person name="Sun H."/>
            <person name="Schmutz J."/>
            <person name="Larimer F.W."/>
            <person name="Land M.L."/>
            <person name="Hauser L."/>
            <person name="Kyrpides N."/>
            <person name="Mikhailova N."/>
            <person name="Richardson P.P."/>
            <person name="Janssen P.H."/>
            <person name="de Vos W.M."/>
            <person name="Smidt H."/>
        </authorList>
    </citation>
    <scope>NUCLEOTIDE SEQUENCE [LARGE SCALE GENOMIC DNA]</scope>
    <source>
        <strain evidence="2">DSM 11246 / JCM 15787 / PB90-1</strain>
    </source>
</reference>
<evidence type="ECO:0000313" key="1">
    <source>
        <dbReference type="EMBL" id="ACB77047.1"/>
    </source>
</evidence>